<protein>
    <recommendedName>
        <fullName evidence="3">histidine kinase</fullName>
        <ecNumber evidence="3">2.7.13.3</ecNumber>
    </recommendedName>
</protein>
<dbReference type="EC" id="2.7.13.3" evidence="3"/>
<dbReference type="EMBL" id="NGKA01000011">
    <property type="protein sequence ID" value="RSU11281.1"/>
    <property type="molecule type" value="Genomic_DNA"/>
</dbReference>
<dbReference type="InterPro" id="IPR004358">
    <property type="entry name" value="Sig_transdc_His_kin-like_C"/>
</dbReference>
<keyword evidence="10 11" id="KW-0472">Membrane</keyword>
<feature type="transmembrane region" description="Helical" evidence="11">
    <location>
        <begin position="20"/>
        <end position="45"/>
    </location>
</feature>
<evidence type="ECO:0000256" key="3">
    <source>
        <dbReference type="ARBA" id="ARBA00012438"/>
    </source>
</evidence>
<dbReference type="PANTHER" id="PTHR45528:SF8">
    <property type="entry name" value="HISTIDINE KINASE"/>
    <property type="match status" value="1"/>
</dbReference>
<evidence type="ECO:0000313" key="15">
    <source>
        <dbReference type="Proteomes" id="UP000287605"/>
    </source>
</evidence>
<keyword evidence="7 14" id="KW-0418">Kinase</keyword>
<comment type="catalytic activity">
    <reaction evidence="1">
        <text>ATP + protein L-histidine = ADP + protein N-phospho-L-histidine.</text>
        <dbReference type="EC" id="2.7.13.3"/>
    </reaction>
</comment>
<dbReference type="Gene3D" id="1.10.287.130">
    <property type="match status" value="1"/>
</dbReference>
<dbReference type="PROSITE" id="PS50885">
    <property type="entry name" value="HAMP"/>
    <property type="match status" value="1"/>
</dbReference>
<comment type="caution">
    <text evidence="14">The sequence shown here is derived from an EMBL/GenBank/DDBJ whole genome shotgun (WGS) entry which is preliminary data.</text>
</comment>
<dbReference type="InterPro" id="IPR050398">
    <property type="entry name" value="HssS/ArlS-like"/>
</dbReference>
<dbReference type="SMART" id="SM00387">
    <property type="entry name" value="HATPase_c"/>
    <property type="match status" value="1"/>
</dbReference>
<dbReference type="GO" id="GO:0005886">
    <property type="term" value="C:plasma membrane"/>
    <property type="evidence" value="ECO:0007669"/>
    <property type="project" value="TreeGrafter"/>
</dbReference>
<dbReference type="InterPro" id="IPR003660">
    <property type="entry name" value="HAMP_dom"/>
</dbReference>
<keyword evidence="8 11" id="KW-1133">Transmembrane helix</keyword>
<gene>
    <name evidence="14" type="ORF">CBF29_08215</name>
</gene>
<keyword evidence="9" id="KW-0902">Two-component regulatory system</keyword>
<dbReference type="InterPro" id="IPR003594">
    <property type="entry name" value="HATPase_dom"/>
</dbReference>
<keyword evidence="6 11" id="KW-0812">Transmembrane</keyword>
<dbReference type="RefSeq" id="WP_018579535.1">
    <property type="nucleotide sequence ID" value="NZ_NGKA01000011.1"/>
</dbReference>
<dbReference type="PANTHER" id="PTHR45528">
    <property type="entry name" value="SENSOR HISTIDINE KINASE CPXA"/>
    <property type="match status" value="1"/>
</dbReference>
<feature type="domain" description="Histidine kinase" evidence="12">
    <location>
        <begin position="241"/>
        <end position="456"/>
    </location>
</feature>
<evidence type="ECO:0000256" key="7">
    <source>
        <dbReference type="ARBA" id="ARBA00022777"/>
    </source>
</evidence>
<organism evidence="14 15">
    <name type="scientific">Vagococcus elongatus</name>
    <dbReference type="NCBI Taxonomy" id="180344"/>
    <lineage>
        <taxon>Bacteria</taxon>
        <taxon>Bacillati</taxon>
        <taxon>Bacillota</taxon>
        <taxon>Bacilli</taxon>
        <taxon>Lactobacillales</taxon>
        <taxon>Enterococcaceae</taxon>
        <taxon>Vagococcus</taxon>
    </lineage>
</organism>
<dbReference type="OrthoDB" id="84942at2"/>
<evidence type="ECO:0000256" key="1">
    <source>
        <dbReference type="ARBA" id="ARBA00000085"/>
    </source>
</evidence>
<dbReference type="PROSITE" id="PS50109">
    <property type="entry name" value="HIS_KIN"/>
    <property type="match status" value="1"/>
</dbReference>
<dbReference type="InterPro" id="IPR036890">
    <property type="entry name" value="HATPase_C_sf"/>
</dbReference>
<dbReference type="Proteomes" id="UP000287605">
    <property type="component" value="Unassembled WGS sequence"/>
</dbReference>
<dbReference type="SUPFAM" id="SSF47384">
    <property type="entry name" value="Homodimeric domain of signal transducing histidine kinase"/>
    <property type="match status" value="1"/>
</dbReference>
<evidence type="ECO:0000256" key="10">
    <source>
        <dbReference type="ARBA" id="ARBA00023136"/>
    </source>
</evidence>
<dbReference type="InterPro" id="IPR005467">
    <property type="entry name" value="His_kinase_dom"/>
</dbReference>
<evidence type="ECO:0000256" key="2">
    <source>
        <dbReference type="ARBA" id="ARBA00004141"/>
    </source>
</evidence>
<evidence type="ECO:0000256" key="11">
    <source>
        <dbReference type="SAM" id="Phobius"/>
    </source>
</evidence>
<feature type="transmembrane region" description="Helical" evidence="11">
    <location>
        <begin position="151"/>
        <end position="168"/>
    </location>
</feature>
<dbReference type="CDD" id="cd00082">
    <property type="entry name" value="HisKA"/>
    <property type="match status" value="1"/>
</dbReference>
<dbReference type="SMART" id="SM00388">
    <property type="entry name" value="HisKA"/>
    <property type="match status" value="1"/>
</dbReference>
<name>A0A430ATA1_9ENTE</name>
<evidence type="ECO:0000256" key="6">
    <source>
        <dbReference type="ARBA" id="ARBA00022692"/>
    </source>
</evidence>
<dbReference type="AlphaFoldDB" id="A0A430ATA1"/>
<evidence type="ECO:0000313" key="14">
    <source>
        <dbReference type="EMBL" id="RSU11281.1"/>
    </source>
</evidence>
<proteinExistence type="predicted"/>
<dbReference type="GO" id="GO:0000155">
    <property type="term" value="F:phosphorelay sensor kinase activity"/>
    <property type="evidence" value="ECO:0007669"/>
    <property type="project" value="InterPro"/>
</dbReference>
<sequence>MGLRRSKSKSLRTIFIKYILYLGVFITTLMLVNYLVFGIASIGVYPANYSERIIQKNYDELKNSPKVNMDLLTPMCNFGVYSEAGDFLYGNFSVKYIDDSWDNYRKGKNTIGLSDYIISIEREEEVLIISYPLSMQFTNDGLRKTLPNAELTIIFSFLFQLFILIILWSNRLAKRINSELRNLLNTVEKIEEHNLDFDVGVSNIGEINLVLQGIDMMKNSLKTALEEQWNFEQKKKEQISALAHDVRAPLTIVKGNVGLLKETDVTDEQKNYCNYIEKSSNQMEEYLQRLLSITKEEIGNSELDNIINIRKFILSLKDQGEALGKIKDISIICNIEIDKGLHLKGNEIELERSFMNIITNAVNFSPNNSTITINANIKNRNLIIEVKDQGKGFSEKILKHGKEQFFMEDESRTESGHHGLGLYITNNIIKNYNGELILSNDKNGGGVVQVIIPLVRG</sequence>
<evidence type="ECO:0000256" key="9">
    <source>
        <dbReference type="ARBA" id="ARBA00023012"/>
    </source>
</evidence>
<dbReference type="Gene3D" id="6.10.340.10">
    <property type="match status" value="1"/>
</dbReference>
<dbReference type="InterPro" id="IPR036097">
    <property type="entry name" value="HisK_dim/P_sf"/>
</dbReference>
<dbReference type="InterPro" id="IPR003661">
    <property type="entry name" value="HisK_dim/P_dom"/>
</dbReference>
<dbReference type="PRINTS" id="PR00344">
    <property type="entry name" value="BCTRLSENSOR"/>
</dbReference>
<evidence type="ECO:0000256" key="5">
    <source>
        <dbReference type="ARBA" id="ARBA00022679"/>
    </source>
</evidence>
<feature type="domain" description="HAMP" evidence="13">
    <location>
        <begin position="174"/>
        <end position="226"/>
    </location>
</feature>
<evidence type="ECO:0000259" key="12">
    <source>
        <dbReference type="PROSITE" id="PS50109"/>
    </source>
</evidence>
<dbReference type="Gene3D" id="3.30.565.10">
    <property type="entry name" value="Histidine kinase-like ATPase, C-terminal domain"/>
    <property type="match status" value="1"/>
</dbReference>
<keyword evidence="15" id="KW-1185">Reference proteome</keyword>
<evidence type="ECO:0000259" key="13">
    <source>
        <dbReference type="PROSITE" id="PS50885"/>
    </source>
</evidence>
<dbReference type="Pfam" id="PF02518">
    <property type="entry name" value="HATPase_c"/>
    <property type="match status" value="1"/>
</dbReference>
<accession>A0A430ATA1</accession>
<evidence type="ECO:0000256" key="8">
    <source>
        <dbReference type="ARBA" id="ARBA00022989"/>
    </source>
</evidence>
<evidence type="ECO:0000256" key="4">
    <source>
        <dbReference type="ARBA" id="ARBA00022553"/>
    </source>
</evidence>
<dbReference type="Pfam" id="PF00512">
    <property type="entry name" value="HisKA"/>
    <property type="match status" value="1"/>
</dbReference>
<keyword evidence="4" id="KW-0597">Phosphoprotein</keyword>
<keyword evidence="5" id="KW-0808">Transferase</keyword>
<dbReference type="SUPFAM" id="SSF55874">
    <property type="entry name" value="ATPase domain of HSP90 chaperone/DNA topoisomerase II/histidine kinase"/>
    <property type="match status" value="1"/>
</dbReference>
<comment type="subcellular location">
    <subcellularLocation>
        <location evidence="2">Membrane</location>
        <topology evidence="2">Multi-pass membrane protein</topology>
    </subcellularLocation>
</comment>
<reference evidence="14 15" key="1">
    <citation type="submission" date="2017-05" db="EMBL/GenBank/DDBJ databases">
        <title>Vagococcus spp. assemblies.</title>
        <authorList>
            <person name="Gulvik C.A."/>
        </authorList>
    </citation>
    <scope>NUCLEOTIDE SEQUENCE [LARGE SCALE GENOMIC DNA]</scope>
    <source>
        <strain evidence="14 15">CCUG 51432</strain>
    </source>
</reference>